<proteinExistence type="predicted"/>
<dbReference type="SUPFAM" id="SSF63829">
    <property type="entry name" value="Calcium-dependent phosphotriesterase"/>
    <property type="match status" value="1"/>
</dbReference>
<keyword evidence="3" id="KW-0732">Signal</keyword>
<evidence type="ECO:0000313" key="4">
    <source>
        <dbReference type="EMBL" id="TKB04039.1"/>
    </source>
</evidence>
<evidence type="ECO:0000256" key="2">
    <source>
        <dbReference type="ARBA" id="ARBA00022525"/>
    </source>
</evidence>
<dbReference type="PANTHER" id="PTHR10009:SF18">
    <property type="entry name" value="PROTEIN YELLOW-LIKE PROTEIN"/>
    <property type="match status" value="1"/>
</dbReference>
<comment type="caution">
    <text evidence="4">The sequence shown here is derived from an EMBL/GenBank/DDBJ whole genome shotgun (WGS) entry which is preliminary data.</text>
</comment>
<dbReference type="InterPro" id="IPR011042">
    <property type="entry name" value="6-blade_b-propeller_TolB-like"/>
</dbReference>
<feature type="chain" id="PRO_5021017814" description="Gluconolactonase" evidence="3">
    <location>
        <begin position="25"/>
        <end position="367"/>
    </location>
</feature>
<dbReference type="GO" id="GO:0005576">
    <property type="term" value="C:extracellular region"/>
    <property type="evidence" value="ECO:0007669"/>
    <property type="project" value="UniProtKB-SubCell"/>
</dbReference>
<dbReference type="AlphaFoldDB" id="A0A4U0ZDM7"/>
<dbReference type="Proteomes" id="UP000305471">
    <property type="component" value="Unassembled WGS sequence"/>
</dbReference>
<dbReference type="EMBL" id="SWCO01000002">
    <property type="protein sequence ID" value="TKB04039.1"/>
    <property type="molecule type" value="Genomic_DNA"/>
</dbReference>
<accession>A0A4U0ZDM7</accession>
<dbReference type="InterPro" id="IPR017996">
    <property type="entry name" value="MRJP/yellow-related"/>
</dbReference>
<dbReference type="OrthoDB" id="9797664at2"/>
<name>A0A4U0ZDM7_9ALTE</name>
<reference evidence="4 5" key="1">
    <citation type="submission" date="2019-04" db="EMBL/GenBank/DDBJ databases">
        <title>Alteromonas portus sp. nov., an alginate lyase-excreting marine bacterium.</title>
        <authorList>
            <person name="Huang H."/>
            <person name="Mo K."/>
            <person name="Bao S."/>
        </authorList>
    </citation>
    <scope>NUCLEOTIDE SEQUENCE [LARGE SCALE GENOMIC DNA]</scope>
    <source>
        <strain evidence="4 5">HB161718</strain>
    </source>
</reference>
<dbReference type="Pfam" id="PF03022">
    <property type="entry name" value="MRJP"/>
    <property type="match status" value="1"/>
</dbReference>
<feature type="signal peptide" evidence="3">
    <location>
        <begin position="1"/>
        <end position="24"/>
    </location>
</feature>
<protein>
    <recommendedName>
        <fullName evidence="6">Gluconolactonase</fullName>
    </recommendedName>
</protein>
<evidence type="ECO:0000313" key="5">
    <source>
        <dbReference type="Proteomes" id="UP000305471"/>
    </source>
</evidence>
<organism evidence="4 5">
    <name type="scientific">Alteromonas portus</name>
    <dbReference type="NCBI Taxonomy" id="2565549"/>
    <lineage>
        <taxon>Bacteria</taxon>
        <taxon>Pseudomonadati</taxon>
        <taxon>Pseudomonadota</taxon>
        <taxon>Gammaproteobacteria</taxon>
        <taxon>Alteromonadales</taxon>
        <taxon>Alteromonadaceae</taxon>
        <taxon>Alteromonas/Salinimonas group</taxon>
        <taxon>Alteromonas</taxon>
    </lineage>
</organism>
<evidence type="ECO:0000256" key="1">
    <source>
        <dbReference type="ARBA" id="ARBA00004613"/>
    </source>
</evidence>
<dbReference type="Gene3D" id="2.120.10.30">
    <property type="entry name" value="TolB, C-terminal domain"/>
    <property type="match status" value="1"/>
</dbReference>
<evidence type="ECO:0008006" key="6">
    <source>
        <dbReference type="Google" id="ProtNLM"/>
    </source>
</evidence>
<keyword evidence="5" id="KW-1185">Reference proteome</keyword>
<dbReference type="PANTHER" id="PTHR10009">
    <property type="entry name" value="PROTEIN YELLOW-RELATED"/>
    <property type="match status" value="1"/>
</dbReference>
<sequence>MIKLKQLVIATTVGLSMLNSVAFAATEVGPLEPVTTFEDARGAGITVTPSGRLLISMHPLDNPKLKIVEVMANGSKQPFPNLDWADGPETGDVGFSAVIGIHSDSQGIVWMLDMGSETSPAKLVAWDSTENTLVKTIELDSKALKANSFIQDFAIDEKHDKIYIADMTFGNFAGATKPAIIVVDTETGESKRVLESASYLMPEDRELVIEASLLASKTDDGKPNPLEFGLNPIALEPNTGTLYFGAFTGTKIYQISTSVIGDMSLSNHELEKSIQVFGPKNPSDGIALAPGGGVLATDLENNAVGLTTKGKYQTLIQDKRLSWPDSLATSKGYVYVTQDQLHQHPAFSQGLGNAKPPYVLYRFRFEQ</sequence>
<gene>
    <name evidence="4" type="ORF">E5672_04285</name>
</gene>
<dbReference type="RefSeq" id="WP_136781085.1">
    <property type="nucleotide sequence ID" value="NZ_SWCO01000002.1"/>
</dbReference>
<keyword evidence="2" id="KW-0964">Secreted</keyword>
<comment type="subcellular location">
    <subcellularLocation>
        <location evidence="1">Secreted</location>
    </subcellularLocation>
</comment>
<evidence type="ECO:0000256" key="3">
    <source>
        <dbReference type="SAM" id="SignalP"/>
    </source>
</evidence>